<evidence type="ECO:0000313" key="4">
    <source>
        <dbReference type="Proteomes" id="UP000677016"/>
    </source>
</evidence>
<feature type="domain" description="Alpha/beta hydrolase fold-3" evidence="2">
    <location>
        <begin position="65"/>
        <end position="266"/>
    </location>
</feature>
<reference evidence="3" key="1">
    <citation type="submission" date="2021-04" db="EMBL/GenBank/DDBJ databases">
        <title>Phycicoccus avicenniae sp. nov., a novel endophytic actinomycetes isolated from branch of Avicennia mariana.</title>
        <authorList>
            <person name="Tuo L."/>
        </authorList>
    </citation>
    <scope>NUCLEOTIDE SEQUENCE</scope>
    <source>
        <strain evidence="3">BSK3Z-2</strain>
    </source>
</reference>
<proteinExistence type="predicted"/>
<gene>
    <name evidence="3" type="ORF">KC207_00480</name>
</gene>
<dbReference type="InterPro" id="IPR050300">
    <property type="entry name" value="GDXG_lipolytic_enzyme"/>
</dbReference>
<keyword evidence="1 3" id="KW-0378">Hydrolase</keyword>
<dbReference type="Gene3D" id="3.40.50.1820">
    <property type="entry name" value="alpha/beta hydrolase"/>
    <property type="match status" value="1"/>
</dbReference>
<name>A0A941HZ16_9MICO</name>
<dbReference type="SUPFAM" id="SSF53474">
    <property type="entry name" value="alpha/beta-Hydrolases"/>
    <property type="match status" value="1"/>
</dbReference>
<dbReference type="Proteomes" id="UP000677016">
    <property type="component" value="Unassembled WGS sequence"/>
</dbReference>
<dbReference type="Pfam" id="PF07859">
    <property type="entry name" value="Abhydrolase_3"/>
    <property type="match status" value="1"/>
</dbReference>
<organism evidence="3 4">
    <name type="scientific">Phycicoccus avicenniae</name>
    <dbReference type="NCBI Taxonomy" id="2828860"/>
    <lineage>
        <taxon>Bacteria</taxon>
        <taxon>Bacillati</taxon>
        <taxon>Actinomycetota</taxon>
        <taxon>Actinomycetes</taxon>
        <taxon>Micrococcales</taxon>
        <taxon>Intrasporangiaceae</taxon>
        <taxon>Phycicoccus</taxon>
    </lineage>
</organism>
<evidence type="ECO:0000313" key="3">
    <source>
        <dbReference type="EMBL" id="MBR7741771.1"/>
    </source>
</evidence>
<accession>A0A941HZ16</accession>
<dbReference type="PANTHER" id="PTHR48081">
    <property type="entry name" value="AB HYDROLASE SUPERFAMILY PROTEIN C4A8.06C"/>
    <property type="match status" value="1"/>
</dbReference>
<dbReference type="InterPro" id="IPR013094">
    <property type="entry name" value="AB_hydrolase_3"/>
</dbReference>
<sequence>MTAWDDVRAWLMQRSAPYTVRYGDPLRFAGQDLPAPERLRVPTRHGSVPVHLYRPVGSAEPPPVVVHLHGGAFVMRYPEMDDWWCRYLVATTGAAVANVDWSVAPQVRYPVGHEQAADVTAELAAHGGEYGVDGRRLVVSGFSAGGNVAASVCLQVRDEGTASPVLQVLGVPALDLAADVPDGPGMVDPGLRRLVRRVYFPDAARRAEAYASPLLAEDLSGLPPTVVMTGERDALRPDGDRYAARLRDAGVDVTHDVSPGCDHYFLTEDPVRARSTMAMVAEHVRAACGLPPPEGRQGH</sequence>
<dbReference type="GO" id="GO:0016787">
    <property type="term" value="F:hydrolase activity"/>
    <property type="evidence" value="ECO:0007669"/>
    <property type="project" value="UniProtKB-KW"/>
</dbReference>
<dbReference type="EMBL" id="JAGSNF010000001">
    <property type="protein sequence ID" value="MBR7741771.1"/>
    <property type="molecule type" value="Genomic_DNA"/>
</dbReference>
<dbReference type="RefSeq" id="WP_211600925.1">
    <property type="nucleotide sequence ID" value="NZ_JAGSNF010000001.1"/>
</dbReference>
<dbReference type="PANTHER" id="PTHR48081:SF8">
    <property type="entry name" value="ALPHA_BETA HYDROLASE FOLD-3 DOMAIN-CONTAINING PROTEIN-RELATED"/>
    <property type="match status" value="1"/>
</dbReference>
<dbReference type="AlphaFoldDB" id="A0A941HZ16"/>
<keyword evidence="4" id="KW-1185">Reference proteome</keyword>
<evidence type="ECO:0000259" key="2">
    <source>
        <dbReference type="Pfam" id="PF07859"/>
    </source>
</evidence>
<evidence type="ECO:0000256" key="1">
    <source>
        <dbReference type="ARBA" id="ARBA00022801"/>
    </source>
</evidence>
<comment type="caution">
    <text evidence="3">The sequence shown here is derived from an EMBL/GenBank/DDBJ whole genome shotgun (WGS) entry which is preliminary data.</text>
</comment>
<protein>
    <submittedName>
        <fullName evidence="3">Alpha/beta hydrolase</fullName>
    </submittedName>
</protein>
<dbReference type="InterPro" id="IPR029058">
    <property type="entry name" value="AB_hydrolase_fold"/>
</dbReference>